<reference evidence="2 3" key="1">
    <citation type="submission" date="2020-11" db="EMBL/GenBank/DDBJ databases">
        <title>Pseudonocardia abyssalis sp. nov. and Pseudonocardia oceani sp. nov., description and phylogenomic analysis of two novel actinomycetes isolated from the deep Southern Ocean.</title>
        <authorList>
            <person name="Parra J."/>
        </authorList>
    </citation>
    <scope>NUCLEOTIDE SEQUENCE [LARGE SCALE GENOMIC DNA]</scope>
    <source>
        <strain evidence="3">KRD185</strain>
    </source>
</reference>
<feature type="compositionally biased region" description="Basic and acidic residues" evidence="1">
    <location>
        <begin position="77"/>
        <end position="89"/>
    </location>
</feature>
<gene>
    <name evidence="2" type="ORF">I4I82_04885</name>
</gene>
<organism evidence="2 3">
    <name type="scientific">Pseudonocardia oceani</name>
    <dbReference type="NCBI Taxonomy" id="2792013"/>
    <lineage>
        <taxon>Bacteria</taxon>
        <taxon>Bacillati</taxon>
        <taxon>Actinomycetota</taxon>
        <taxon>Actinomycetes</taxon>
        <taxon>Pseudonocardiales</taxon>
        <taxon>Pseudonocardiaceae</taxon>
        <taxon>Pseudonocardia</taxon>
    </lineage>
</organism>
<protein>
    <submittedName>
        <fullName evidence="2">Uncharacterized protein</fullName>
    </submittedName>
</protein>
<accession>A0ABS6U447</accession>
<feature type="region of interest" description="Disordered" evidence="1">
    <location>
        <begin position="1"/>
        <end position="95"/>
    </location>
</feature>
<sequence length="95" mass="10711">MTSRIGGTISICPTWSSATHPTSPASDDHRPEVLGEPQRDESDHPQRDAQQHDRPRPEPVRQAPAEEEQPLLAERAQPQHEPDRPRREVQLASAR</sequence>
<dbReference type="Proteomes" id="UP000694300">
    <property type="component" value="Unassembled WGS sequence"/>
</dbReference>
<feature type="compositionally biased region" description="Polar residues" evidence="1">
    <location>
        <begin position="1"/>
        <end position="25"/>
    </location>
</feature>
<keyword evidence="3" id="KW-1185">Reference proteome</keyword>
<name>A0ABS6U447_9PSEU</name>
<dbReference type="EMBL" id="JADQDF010000001">
    <property type="protein sequence ID" value="MBW0127015.1"/>
    <property type="molecule type" value="Genomic_DNA"/>
</dbReference>
<evidence type="ECO:0000256" key="1">
    <source>
        <dbReference type="SAM" id="MobiDB-lite"/>
    </source>
</evidence>
<comment type="caution">
    <text evidence="2">The sequence shown here is derived from an EMBL/GenBank/DDBJ whole genome shotgun (WGS) entry which is preliminary data.</text>
</comment>
<proteinExistence type="predicted"/>
<evidence type="ECO:0000313" key="2">
    <source>
        <dbReference type="EMBL" id="MBW0127015.1"/>
    </source>
</evidence>
<feature type="compositionally biased region" description="Basic and acidic residues" evidence="1">
    <location>
        <begin position="26"/>
        <end position="59"/>
    </location>
</feature>
<dbReference type="RefSeq" id="WP_218595309.1">
    <property type="nucleotide sequence ID" value="NZ_JADQDE010000381.1"/>
</dbReference>
<evidence type="ECO:0000313" key="3">
    <source>
        <dbReference type="Proteomes" id="UP000694300"/>
    </source>
</evidence>